<comment type="caution">
    <text evidence="3">The sequence shown here is derived from an EMBL/GenBank/DDBJ whole genome shotgun (WGS) entry which is preliminary data.</text>
</comment>
<reference evidence="3 4" key="1">
    <citation type="submission" date="2018-08" db="EMBL/GenBank/DDBJ databases">
        <title>Altererythrobacter sp.Ery1 and Ery12, the genome sequencing of novel strains in genus Alterythrobacter.</title>
        <authorList>
            <person name="Cheng H."/>
            <person name="Wu Y.-H."/>
            <person name="Fang C."/>
            <person name="Xu X.-W."/>
        </authorList>
    </citation>
    <scope>NUCLEOTIDE SEQUENCE [LARGE SCALE GENOMIC DNA]</scope>
    <source>
        <strain evidence="3 4">Ery1</strain>
    </source>
</reference>
<evidence type="ECO:0000256" key="1">
    <source>
        <dbReference type="SAM" id="SignalP"/>
    </source>
</evidence>
<dbReference type="Proteomes" id="UP000285092">
    <property type="component" value="Unassembled WGS sequence"/>
</dbReference>
<protein>
    <submittedName>
        <fullName evidence="3">Lytic murein transglycosylase</fullName>
    </submittedName>
</protein>
<evidence type="ECO:0000313" key="4">
    <source>
        <dbReference type="Proteomes" id="UP000285092"/>
    </source>
</evidence>
<feature type="domain" description="DUF2268" evidence="2">
    <location>
        <begin position="120"/>
        <end position="289"/>
    </location>
</feature>
<dbReference type="OrthoDB" id="6402335at2"/>
<feature type="chain" id="PRO_5019261819" evidence="1">
    <location>
        <begin position="25"/>
        <end position="319"/>
    </location>
</feature>
<feature type="signal peptide" evidence="1">
    <location>
        <begin position="1"/>
        <end position="24"/>
    </location>
</feature>
<keyword evidence="4" id="KW-1185">Reference proteome</keyword>
<dbReference type="InterPro" id="IPR018728">
    <property type="entry name" value="DUF2268"/>
</dbReference>
<accession>A0A418NIJ2</accession>
<keyword evidence="1" id="KW-0732">Signal</keyword>
<dbReference type="Pfam" id="PF10026">
    <property type="entry name" value="DUF2268"/>
    <property type="match status" value="1"/>
</dbReference>
<evidence type="ECO:0000259" key="2">
    <source>
        <dbReference type="Pfam" id="PF10026"/>
    </source>
</evidence>
<organism evidence="3 4">
    <name type="scientific">Pelagerythrobacter aerophilus</name>
    <dbReference type="NCBI Taxonomy" id="2306995"/>
    <lineage>
        <taxon>Bacteria</taxon>
        <taxon>Pseudomonadati</taxon>
        <taxon>Pseudomonadota</taxon>
        <taxon>Alphaproteobacteria</taxon>
        <taxon>Sphingomonadales</taxon>
        <taxon>Erythrobacteraceae</taxon>
        <taxon>Pelagerythrobacter</taxon>
    </lineage>
</organism>
<dbReference type="PROSITE" id="PS51257">
    <property type="entry name" value="PROKAR_LIPOPROTEIN"/>
    <property type="match status" value="1"/>
</dbReference>
<sequence length="319" mass="34454">MRPEVRVRPAAGASLAGAAACLLAACAPPAPPVDTPPAPAAIEVQTEDVARFYDLYEATGGQPSAEQIQRDYLDRGSTGLRHLLAARNVNAENIARALAERPELYTNARTCLASLPRIADRLERTFRNLLEIYPEAEKPPVTILVSRGKPIAIAERGHGVQVALEGMCSDLAAKVLGGDADDRFVNVIAHEYIHVQQPAERDAPTVLQRTIAEGVAEFVGELISGGLANVAVHASAEGREREIETRFLADVGKTDLSAWFDNTTAEDPGQLGYWVGYRIAKAYYRRAPDKRAAIRDLIEAPDARALLAQSGWYPGIALD</sequence>
<dbReference type="EMBL" id="QXFK01000015">
    <property type="protein sequence ID" value="RIV78743.1"/>
    <property type="molecule type" value="Genomic_DNA"/>
</dbReference>
<gene>
    <name evidence="3" type="ORF">D2V04_08090</name>
</gene>
<evidence type="ECO:0000313" key="3">
    <source>
        <dbReference type="EMBL" id="RIV78743.1"/>
    </source>
</evidence>
<name>A0A418NIJ2_9SPHN</name>
<proteinExistence type="predicted"/>
<dbReference type="AlphaFoldDB" id="A0A418NIJ2"/>